<evidence type="ECO:0000313" key="3">
    <source>
        <dbReference type="EMBL" id="MBD8524667.1"/>
    </source>
</evidence>
<keyword evidence="2" id="KW-0732">Signal</keyword>
<dbReference type="RefSeq" id="WP_192028020.1">
    <property type="nucleotide sequence ID" value="NZ_JACYTR010000004.1"/>
</dbReference>
<proteinExistence type="predicted"/>
<sequence>MPTFLRTGLWALVLCCSCAQATAPVRLPASELADPSLLSGPGFSVRPEAEIAGLQARFVIDTRWGELQVDSVELLAVRVEEMAAVSVLYGEKVSNTLKRAGLEKAGSPWNSAVAISASPLERAERLPAGVLSMFSTKLRRWGERFRRWGDRVDRAIFQSGDASQGFDLVEHADKPKTPWWDAPADEMGRLLRSASGHGAARRQVATALGIASDTSNPLLRSRLDALAWAVAGQKIALDSLADLLLPGLRQTVGYVEQADTLTRAPSEESLRARNEQRLQALSADQDLTYWLAWRGGFSANLMAQLLDELDRLGSVRGKVSALEAAAIADNELEARFVINSVRMLQSVQLGQPQGGELRAVGHLLAYLAADGELHLCLPVDYLQWTRPIAQWFDHPQIAESARRSVLVAGQISPRAARQISRRGWSLLPGLRYPASPPYPQLSLRTESGPGLSSATPADRAGS</sequence>
<feature type="chain" id="PRO_5043722296" evidence="2">
    <location>
        <begin position="22"/>
        <end position="462"/>
    </location>
</feature>
<reference evidence="3 4" key="1">
    <citation type="submission" date="2020-09" db="EMBL/GenBank/DDBJ databases">
        <title>Pseudoxanthomonas sp. CAU 1598 isolated from sand of Yaerae Beach.</title>
        <authorList>
            <person name="Kim W."/>
        </authorList>
    </citation>
    <scope>NUCLEOTIDE SEQUENCE [LARGE SCALE GENOMIC DNA]</scope>
    <source>
        <strain evidence="3 4">CAU 1598</strain>
    </source>
</reference>
<feature type="signal peptide" evidence="2">
    <location>
        <begin position="1"/>
        <end position="21"/>
    </location>
</feature>
<name>A0AAW3ZHR5_9GAMM</name>
<feature type="region of interest" description="Disordered" evidence="1">
    <location>
        <begin position="438"/>
        <end position="462"/>
    </location>
</feature>
<dbReference type="EMBL" id="JACYTR010000004">
    <property type="protein sequence ID" value="MBD8524667.1"/>
    <property type="molecule type" value="Genomic_DNA"/>
</dbReference>
<comment type="caution">
    <text evidence="3">The sequence shown here is derived from an EMBL/GenBank/DDBJ whole genome shotgun (WGS) entry which is preliminary data.</text>
</comment>
<organism evidence="3 4">
    <name type="scientific">Pseudomarimonas arenosa</name>
    <dbReference type="NCBI Taxonomy" id="2774145"/>
    <lineage>
        <taxon>Bacteria</taxon>
        <taxon>Pseudomonadati</taxon>
        <taxon>Pseudomonadota</taxon>
        <taxon>Gammaproteobacteria</taxon>
        <taxon>Lysobacterales</taxon>
        <taxon>Lysobacteraceae</taxon>
        <taxon>Pseudomarimonas</taxon>
    </lineage>
</organism>
<protein>
    <submittedName>
        <fullName evidence="3">Uncharacterized protein</fullName>
    </submittedName>
</protein>
<keyword evidence="4" id="KW-1185">Reference proteome</keyword>
<feature type="compositionally biased region" description="Polar residues" evidence="1">
    <location>
        <begin position="442"/>
        <end position="455"/>
    </location>
</feature>
<accession>A0AAW3ZHR5</accession>
<evidence type="ECO:0000256" key="1">
    <source>
        <dbReference type="SAM" id="MobiDB-lite"/>
    </source>
</evidence>
<dbReference type="Proteomes" id="UP000613768">
    <property type="component" value="Unassembled WGS sequence"/>
</dbReference>
<evidence type="ECO:0000256" key="2">
    <source>
        <dbReference type="SAM" id="SignalP"/>
    </source>
</evidence>
<evidence type="ECO:0000313" key="4">
    <source>
        <dbReference type="Proteomes" id="UP000613768"/>
    </source>
</evidence>
<dbReference type="AlphaFoldDB" id="A0AAW3ZHR5"/>
<gene>
    <name evidence="3" type="ORF">IFO71_02835</name>
</gene>